<keyword evidence="1" id="KW-1133">Transmembrane helix</keyword>
<dbReference type="Pfam" id="PF01547">
    <property type="entry name" value="SBP_bac_1"/>
    <property type="match status" value="1"/>
</dbReference>
<dbReference type="Gene3D" id="3.40.190.10">
    <property type="entry name" value="Periplasmic binding protein-like II"/>
    <property type="match status" value="1"/>
</dbReference>
<gene>
    <name evidence="2" type="ORF">HNR73_004941</name>
</gene>
<dbReference type="SUPFAM" id="SSF53850">
    <property type="entry name" value="Periplasmic binding protein-like II"/>
    <property type="match status" value="1"/>
</dbReference>
<proteinExistence type="predicted"/>
<dbReference type="InterPro" id="IPR050490">
    <property type="entry name" value="Bact_solute-bd_prot1"/>
</dbReference>
<dbReference type="PANTHER" id="PTHR43649:SF16">
    <property type="entry name" value="SUGAR-BINDING LIPOPROTEIN"/>
    <property type="match status" value="1"/>
</dbReference>
<accession>A0A841FTK7</accession>
<reference evidence="2 3" key="1">
    <citation type="submission" date="2020-08" db="EMBL/GenBank/DDBJ databases">
        <title>Genomic Encyclopedia of Type Strains, Phase IV (KMG-IV): sequencing the most valuable type-strain genomes for metagenomic binning, comparative biology and taxonomic classification.</title>
        <authorList>
            <person name="Goeker M."/>
        </authorList>
    </citation>
    <scope>NUCLEOTIDE SEQUENCE [LARGE SCALE GENOMIC DNA]</scope>
    <source>
        <strain evidence="2 3">YIM 65646</strain>
    </source>
</reference>
<evidence type="ECO:0000313" key="2">
    <source>
        <dbReference type="EMBL" id="MBB6037068.1"/>
    </source>
</evidence>
<name>A0A841FTK7_9ACTN</name>
<organism evidence="2 3">
    <name type="scientific">Phytomonospora endophytica</name>
    <dbReference type="NCBI Taxonomy" id="714109"/>
    <lineage>
        <taxon>Bacteria</taxon>
        <taxon>Bacillati</taxon>
        <taxon>Actinomycetota</taxon>
        <taxon>Actinomycetes</taxon>
        <taxon>Micromonosporales</taxon>
        <taxon>Micromonosporaceae</taxon>
        <taxon>Phytomonospora</taxon>
    </lineage>
</organism>
<dbReference type="Proteomes" id="UP000548476">
    <property type="component" value="Unassembled WGS sequence"/>
</dbReference>
<comment type="caution">
    <text evidence="2">The sequence shown here is derived from an EMBL/GenBank/DDBJ whole genome shotgun (WGS) entry which is preliminary data.</text>
</comment>
<dbReference type="PANTHER" id="PTHR43649">
    <property type="entry name" value="ARABINOSE-BINDING PROTEIN-RELATED"/>
    <property type="match status" value="1"/>
</dbReference>
<evidence type="ECO:0000256" key="1">
    <source>
        <dbReference type="SAM" id="Phobius"/>
    </source>
</evidence>
<feature type="transmembrane region" description="Helical" evidence="1">
    <location>
        <begin position="21"/>
        <end position="40"/>
    </location>
</feature>
<protein>
    <submittedName>
        <fullName evidence="2">ABC-type glycerol-3-phosphate transport system substrate-binding protein</fullName>
    </submittedName>
</protein>
<keyword evidence="1" id="KW-0812">Transmembrane</keyword>
<dbReference type="RefSeq" id="WP_239122283.1">
    <property type="nucleotide sequence ID" value="NZ_BONT01000072.1"/>
</dbReference>
<dbReference type="EMBL" id="JACHGT010000011">
    <property type="protein sequence ID" value="MBB6037068.1"/>
    <property type="molecule type" value="Genomic_DNA"/>
</dbReference>
<dbReference type="InterPro" id="IPR006059">
    <property type="entry name" value="SBP"/>
</dbReference>
<keyword evidence="3" id="KW-1185">Reference proteome</keyword>
<sequence length="468" mass="50686">MTYLTRQPDTRKVPPQMKRSLYGRATALVVAAGLAFSLTACGDDEEPQQDGPVTLVVNGLPPETEKVNREKFLADVAEFEAANPDITIDAREGKMVPEEFQAKLAGGQLEDVFYTYFTDPAGLIARHQVADITDYVKDFPALAQIRPELMAVYSDDKGRVYGVPQGNYSTGLVYNRALFEKAGLDPNSPPKTWADVRTAAQKIAALGKDYVGYGEYSKNNTGGWHFTTALYSVGGDLAVNEGGTWKASFNNDLGKQVLQNLKDMRWTDDSMGTRQGLEYADLLRLMGSGKLGMYLGDANMLPTIVQEYKGEYKDYGLGPIPGGTATLAGGDGYMFNAKASPATIRAGLKWLTYAFANPDPARIEFNTKWSSDTGSPVGLPEPQIWAGDAAKALTDARAKYANMPVENFSPFVNAMSTIPLKLEPPNAQALYALLDVPMNKVLTDENADIAALLADAETQANSILAAVK</sequence>
<keyword evidence="1" id="KW-0472">Membrane</keyword>
<evidence type="ECO:0000313" key="3">
    <source>
        <dbReference type="Proteomes" id="UP000548476"/>
    </source>
</evidence>
<dbReference type="AlphaFoldDB" id="A0A841FTK7"/>